<accession>A0A1F7RNE6</accession>
<dbReference type="Proteomes" id="UP000178526">
    <property type="component" value="Unassembled WGS sequence"/>
</dbReference>
<evidence type="ECO:0000313" key="1">
    <source>
        <dbReference type="EMBL" id="OGL43072.1"/>
    </source>
</evidence>
<evidence type="ECO:0008006" key="3">
    <source>
        <dbReference type="Google" id="ProtNLM"/>
    </source>
</evidence>
<comment type="caution">
    <text evidence="1">The sequence shown here is derived from an EMBL/GenBank/DDBJ whole genome shotgun (WGS) entry which is preliminary data.</text>
</comment>
<protein>
    <recommendedName>
        <fullName evidence="3">RiboL-PSP-HEPN domain-containing protein</fullName>
    </recommendedName>
</protein>
<dbReference type="EMBL" id="MGDB01000013">
    <property type="protein sequence ID" value="OGL43072.1"/>
    <property type="molecule type" value="Genomic_DNA"/>
</dbReference>
<sequence length="191" mass="22169">MGTLISLDIELGAIRSFLNSVTNAADSEYARIKAMSDAGEFSHYDDEANAYFIPEMWEKIAIRATLGELNSLVEWELQGLANALPPGKREKSRKDRLNFVFDLKIAQIIERIENHYGIRIEEMTGYEDVKIVRDKVNSFKHRKGFKHPYRDKYKVLGETFTSNREEAFRAIDSVRSFLRDIWSRTKQKRSA</sequence>
<evidence type="ECO:0000313" key="2">
    <source>
        <dbReference type="Proteomes" id="UP000178526"/>
    </source>
</evidence>
<dbReference type="AlphaFoldDB" id="A0A1F7RNE6"/>
<reference evidence="1 2" key="1">
    <citation type="journal article" date="2016" name="Nat. Commun.">
        <title>Thousands of microbial genomes shed light on interconnected biogeochemical processes in an aquifer system.</title>
        <authorList>
            <person name="Anantharaman K."/>
            <person name="Brown C.T."/>
            <person name="Hug L.A."/>
            <person name="Sharon I."/>
            <person name="Castelle C.J."/>
            <person name="Probst A.J."/>
            <person name="Thomas B.C."/>
            <person name="Singh A."/>
            <person name="Wilkins M.J."/>
            <person name="Karaoz U."/>
            <person name="Brodie E.L."/>
            <person name="Williams K.H."/>
            <person name="Hubbard S.S."/>
            <person name="Banfield J.F."/>
        </authorList>
    </citation>
    <scope>NUCLEOTIDE SEQUENCE [LARGE SCALE GENOMIC DNA]</scope>
</reference>
<gene>
    <name evidence="1" type="ORF">A2042_08170</name>
</gene>
<proteinExistence type="predicted"/>
<organism evidence="1 2">
    <name type="scientific">Candidatus Schekmanbacteria bacterium GWA2_38_11</name>
    <dbReference type="NCBI Taxonomy" id="1817876"/>
    <lineage>
        <taxon>Bacteria</taxon>
        <taxon>Candidatus Schekmaniibacteriota</taxon>
    </lineage>
</organism>
<name>A0A1F7RNE6_9BACT</name>